<protein>
    <recommendedName>
        <fullName evidence="3">Pol polyprotein</fullName>
    </recommendedName>
</protein>
<accession>A0A1R1XQK6</accession>
<organism evidence="1 2">
    <name type="scientific">Smittium culicis</name>
    <dbReference type="NCBI Taxonomy" id="133412"/>
    <lineage>
        <taxon>Eukaryota</taxon>
        <taxon>Fungi</taxon>
        <taxon>Fungi incertae sedis</taxon>
        <taxon>Zoopagomycota</taxon>
        <taxon>Kickxellomycotina</taxon>
        <taxon>Harpellomycetes</taxon>
        <taxon>Harpellales</taxon>
        <taxon>Legeriomycetaceae</taxon>
        <taxon>Smittium</taxon>
    </lineage>
</organism>
<dbReference type="Proteomes" id="UP000187429">
    <property type="component" value="Unassembled WGS sequence"/>
</dbReference>
<evidence type="ECO:0008006" key="3">
    <source>
        <dbReference type="Google" id="ProtNLM"/>
    </source>
</evidence>
<dbReference type="AlphaFoldDB" id="A0A1R1XQK6"/>
<name>A0A1R1XQK6_9FUNG</name>
<reference evidence="2" key="1">
    <citation type="submission" date="2017-01" db="EMBL/GenBank/DDBJ databases">
        <authorList>
            <person name="Wang Y."/>
            <person name="White M."/>
            <person name="Kvist S."/>
            <person name="Moncalvo J.-M."/>
        </authorList>
    </citation>
    <scope>NUCLEOTIDE SEQUENCE [LARGE SCALE GENOMIC DNA]</scope>
    <source>
        <strain evidence="2">ID-206-W2</strain>
    </source>
</reference>
<gene>
    <name evidence="1" type="ORF">AYI69_g7640</name>
</gene>
<evidence type="ECO:0000313" key="2">
    <source>
        <dbReference type="Proteomes" id="UP000187429"/>
    </source>
</evidence>
<evidence type="ECO:0000313" key="1">
    <source>
        <dbReference type="EMBL" id="OMJ16930.1"/>
    </source>
</evidence>
<comment type="caution">
    <text evidence="1">The sequence shown here is derived from an EMBL/GenBank/DDBJ whole genome shotgun (WGS) entry which is preliminary data.</text>
</comment>
<dbReference type="EMBL" id="LSSM01003739">
    <property type="protein sequence ID" value="OMJ16930.1"/>
    <property type="molecule type" value="Genomic_DNA"/>
</dbReference>
<dbReference type="OrthoDB" id="5592268at2759"/>
<keyword evidence="2" id="KW-1185">Reference proteome</keyword>
<proteinExistence type="predicted"/>
<sequence>MQLEEFRKAGHQNNLTSKNISAKNYNKNLKKIKFSINDKVLKHVDVLASKFFAIWEGPFIIARIGDKGSYTIKDSGGNMDIVNGDKLNPYIQSNRMIPELKSAGLKSTLRRFRQINTINVQEEDKGGELLYI</sequence>